<dbReference type="EMBL" id="JBHTMY010000003">
    <property type="protein sequence ID" value="MFD1316296.1"/>
    <property type="molecule type" value="Genomic_DNA"/>
</dbReference>
<dbReference type="RefSeq" id="WP_377179139.1">
    <property type="nucleotide sequence ID" value="NZ_JBHTMY010000003.1"/>
</dbReference>
<dbReference type="Proteomes" id="UP001597201">
    <property type="component" value="Unassembled WGS sequence"/>
</dbReference>
<keyword evidence="2" id="KW-0378">Hydrolase</keyword>
<organism evidence="2 3">
    <name type="scientific">Namhaeicola litoreus</name>
    <dbReference type="NCBI Taxonomy" id="1052145"/>
    <lineage>
        <taxon>Bacteria</taxon>
        <taxon>Pseudomonadati</taxon>
        <taxon>Bacteroidota</taxon>
        <taxon>Flavobacteriia</taxon>
        <taxon>Flavobacteriales</taxon>
        <taxon>Flavobacteriaceae</taxon>
        <taxon>Namhaeicola</taxon>
    </lineage>
</organism>
<dbReference type="GO" id="GO:0016787">
    <property type="term" value="F:hydrolase activity"/>
    <property type="evidence" value="ECO:0007669"/>
    <property type="project" value="UniProtKB-KW"/>
</dbReference>
<dbReference type="InterPro" id="IPR029058">
    <property type="entry name" value="AB_hydrolase_fold"/>
</dbReference>
<keyword evidence="3" id="KW-1185">Reference proteome</keyword>
<evidence type="ECO:0000313" key="2">
    <source>
        <dbReference type="EMBL" id="MFD1316296.1"/>
    </source>
</evidence>
<dbReference type="Pfam" id="PF12697">
    <property type="entry name" value="Abhydrolase_6"/>
    <property type="match status" value="1"/>
</dbReference>
<protein>
    <submittedName>
        <fullName evidence="2">Alpha/beta fold hydrolase</fullName>
    </submittedName>
</protein>
<accession>A0ABW3Y385</accession>
<dbReference type="SUPFAM" id="SSF53474">
    <property type="entry name" value="alpha/beta-Hydrolases"/>
    <property type="match status" value="1"/>
</dbReference>
<gene>
    <name evidence="2" type="ORF">ACFQ39_11765</name>
</gene>
<evidence type="ECO:0000313" key="3">
    <source>
        <dbReference type="Proteomes" id="UP001597201"/>
    </source>
</evidence>
<proteinExistence type="predicted"/>
<dbReference type="Gene3D" id="3.40.50.1820">
    <property type="entry name" value="alpha/beta hydrolase"/>
    <property type="match status" value="1"/>
</dbReference>
<dbReference type="InterPro" id="IPR000073">
    <property type="entry name" value="AB_hydrolase_1"/>
</dbReference>
<evidence type="ECO:0000259" key="1">
    <source>
        <dbReference type="Pfam" id="PF12697"/>
    </source>
</evidence>
<name>A0ABW3Y385_9FLAO</name>
<comment type="caution">
    <text evidence="2">The sequence shown here is derived from an EMBL/GenBank/DDBJ whole genome shotgun (WGS) entry which is preliminary data.</text>
</comment>
<sequence length="226" mass="26516">MQLNISNRKQVYLIPGLGASSRIFEYLKFSNYFEVHYLDWISPLSNKEELASYAKRMAKSITGENIILIGVSFGGIIAQEIARLQHIEKVILISSIKSKHELPWRLKWIKYSRLYYLSPLLSYIKFDSKELSVPGKLLKRKVYLYARYMSMKDKLYLLWATRQMLFWKAEKTETPIFHIHGTKDQIFPVNNLSDFIEIKDGSHAMILTKARKISKIINKIIIENDH</sequence>
<feature type="domain" description="AB hydrolase-1" evidence="1">
    <location>
        <begin position="11"/>
        <end position="207"/>
    </location>
</feature>
<reference evidence="3" key="1">
    <citation type="journal article" date="2019" name="Int. J. Syst. Evol. Microbiol.">
        <title>The Global Catalogue of Microorganisms (GCM) 10K type strain sequencing project: providing services to taxonomists for standard genome sequencing and annotation.</title>
        <authorList>
            <consortium name="The Broad Institute Genomics Platform"/>
            <consortium name="The Broad Institute Genome Sequencing Center for Infectious Disease"/>
            <person name="Wu L."/>
            <person name="Ma J."/>
        </authorList>
    </citation>
    <scope>NUCLEOTIDE SEQUENCE [LARGE SCALE GENOMIC DNA]</scope>
    <source>
        <strain evidence="3">CCUG 61485</strain>
    </source>
</reference>